<comment type="subcellular location">
    <subcellularLocation>
        <location evidence="1 12">Nucleus</location>
    </subcellularLocation>
</comment>
<evidence type="ECO:0000259" key="14">
    <source>
        <dbReference type="PROSITE" id="PS51479"/>
    </source>
</evidence>
<feature type="domain" description="RTR1-type" evidence="14">
    <location>
        <begin position="90"/>
        <end position="266"/>
    </location>
</feature>
<comment type="similarity">
    <text evidence="2 11 12">Belongs to the RPAP2 family.</text>
</comment>
<comment type="catalytic activity">
    <reaction evidence="9 12">
        <text>O-phospho-L-seryl-[protein] + H2O = L-seryl-[protein] + phosphate</text>
        <dbReference type="Rhea" id="RHEA:20629"/>
        <dbReference type="Rhea" id="RHEA-COMP:9863"/>
        <dbReference type="Rhea" id="RHEA-COMP:11604"/>
        <dbReference type="ChEBI" id="CHEBI:15377"/>
        <dbReference type="ChEBI" id="CHEBI:29999"/>
        <dbReference type="ChEBI" id="CHEBI:43474"/>
        <dbReference type="ChEBI" id="CHEBI:83421"/>
        <dbReference type="EC" id="3.1.3.16"/>
    </reaction>
</comment>
<protein>
    <recommendedName>
        <fullName evidence="12">RNA polymerase II subunit B1 CTD phosphatase RPAP2 homolog</fullName>
        <ecNumber evidence="12">3.1.3.16</ecNumber>
    </recommendedName>
</protein>
<keyword evidence="6 12" id="KW-0862">Zinc</keyword>
<dbReference type="Proteomes" id="UP000738325">
    <property type="component" value="Unassembled WGS sequence"/>
</dbReference>
<evidence type="ECO:0000256" key="11">
    <source>
        <dbReference type="PROSITE-ProRule" id="PRU00812"/>
    </source>
</evidence>
<keyword evidence="7 12" id="KW-0904">Protein phosphatase</keyword>
<keyword evidence="16" id="KW-1185">Reference proteome</keyword>
<evidence type="ECO:0000256" key="4">
    <source>
        <dbReference type="ARBA" id="ARBA00022771"/>
    </source>
</evidence>
<accession>A0A9P6UYT6</accession>
<dbReference type="AlphaFoldDB" id="A0A9P6UYT6"/>
<dbReference type="Gene3D" id="1.25.40.820">
    <property type="match status" value="1"/>
</dbReference>
<keyword evidence="4 12" id="KW-0863">Zinc-finger</keyword>
<gene>
    <name evidence="15" type="primary">RPAP2</name>
    <name evidence="15" type="ORF">BGZ99_010053</name>
</gene>
<dbReference type="InterPro" id="IPR039693">
    <property type="entry name" value="Rtr1/RPAP2"/>
</dbReference>
<keyword evidence="3 12" id="KW-0479">Metal-binding</keyword>
<evidence type="ECO:0000256" key="3">
    <source>
        <dbReference type="ARBA" id="ARBA00022723"/>
    </source>
</evidence>
<evidence type="ECO:0000256" key="13">
    <source>
        <dbReference type="SAM" id="MobiDB-lite"/>
    </source>
</evidence>
<dbReference type="PANTHER" id="PTHR14732">
    <property type="entry name" value="RNA POLYMERASE II SUBUNIT B1 CTD PHOSPHATASE RPAP2-RELATED"/>
    <property type="match status" value="1"/>
</dbReference>
<dbReference type="InterPro" id="IPR007308">
    <property type="entry name" value="Rtr1/RPAP2_dom"/>
</dbReference>
<feature type="compositionally biased region" description="Low complexity" evidence="13">
    <location>
        <begin position="339"/>
        <end position="352"/>
    </location>
</feature>
<dbReference type="GO" id="GO:0005737">
    <property type="term" value="C:cytoplasm"/>
    <property type="evidence" value="ECO:0007669"/>
    <property type="project" value="TreeGrafter"/>
</dbReference>
<dbReference type="Pfam" id="PF04181">
    <property type="entry name" value="RPAP2_Rtr1"/>
    <property type="match status" value="1"/>
</dbReference>
<evidence type="ECO:0000313" key="15">
    <source>
        <dbReference type="EMBL" id="KAG0326148.1"/>
    </source>
</evidence>
<comment type="function">
    <text evidence="12">Putative RNA polymerase II subunit B1 C-terminal domain (CTD) phosphatase involved in RNA polymerase II transcription regulation.</text>
</comment>
<dbReference type="EC" id="3.1.3.16" evidence="12"/>
<sequence>MARRSVATMKDDIVVDHSPLIDQYLPPKPIAPESTSPPSSTGQAGDQGDKLNRKQVLLQNNIDLRKKFESMVLEWQEILCDPVDIETLGEAANRIKRSHYEEIIEERNIGKLCGYPLCPNPPRVRNPAQPCFSTGSHVVVLGTFVNPALALLHLDPYRTSKESSESHYKNLTDAFPVFDSEFQAQHGGGIAPNVADTRSSQAFVLPEHNLESVPARRVSSSAASSALPSQLSSASKAVQPPSSTPEEEYVQSLLASIPDTPSSIRIVEHDTTGVNNMDHEMQDEYEDDEFAHHNHESVDGYLVPVRNSKPSLKRGGIGSIEADTRALADNLAQVSLSDQQQQHQQQQHLQPQGDHIMRRVASSSSMDTRE</sequence>
<evidence type="ECO:0000256" key="7">
    <source>
        <dbReference type="ARBA" id="ARBA00022912"/>
    </source>
</evidence>
<feature type="region of interest" description="Disordered" evidence="13">
    <location>
        <begin position="335"/>
        <end position="355"/>
    </location>
</feature>
<evidence type="ECO:0000256" key="12">
    <source>
        <dbReference type="RuleBase" id="RU367080"/>
    </source>
</evidence>
<evidence type="ECO:0000256" key="1">
    <source>
        <dbReference type="ARBA" id="ARBA00004123"/>
    </source>
</evidence>
<evidence type="ECO:0000256" key="9">
    <source>
        <dbReference type="ARBA" id="ARBA00047761"/>
    </source>
</evidence>
<feature type="compositionally biased region" description="Polar residues" evidence="13">
    <location>
        <begin position="33"/>
        <end position="44"/>
    </location>
</feature>
<dbReference type="GO" id="GO:0005634">
    <property type="term" value="C:nucleus"/>
    <property type="evidence" value="ECO:0007669"/>
    <property type="project" value="UniProtKB-SubCell"/>
</dbReference>
<dbReference type="GO" id="GO:0008420">
    <property type="term" value="F:RNA polymerase II CTD heptapeptide repeat phosphatase activity"/>
    <property type="evidence" value="ECO:0007669"/>
    <property type="project" value="UniProtKB-UniRule"/>
</dbReference>
<keyword evidence="5 12" id="KW-0378">Hydrolase</keyword>
<feature type="region of interest" description="Disordered" evidence="13">
    <location>
        <begin position="18"/>
        <end position="52"/>
    </location>
</feature>
<dbReference type="EMBL" id="JAAAIP010000090">
    <property type="protein sequence ID" value="KAG0326148.1"/>
    <property type="molecule type" value="Genomic_DNA"/>
</dbReference>
<evidence type="ECO:0000256" key="10">
    <source>
        <dbReference type="ARBA" id="ARBA00048336"/>
    </source>
</evidence>
<dbReference type="InterPro" id="IPR038534">
    <property type="entry name" value="Rtr1/RPAP2_sf"/>
</dbReference>
<evidence type="ECO:0000256" key="2">
    <source>
        <dbReference type="ARBA" id="ARBA00005676"/>
    </source>
</evidence>
<evidence type="ECO:0000256" key="6">
    <source>
        <dbReference type="ARBA" id="ARBA00022833"/>
    </source>
</evidence>
<comment type="caution">
    <text evidence="15">The sequence shown here is derived from an EMBL/GenBank/DDBJ whole genome shotgun (WGS) entry which is preliminary data.</text>
</comment>
<feature type="compositionally biased region" description="Low complexity" evidence="13">
    <location>
        <begin position="224"/>
        <end position="235"/>
    </location>
</feature>
<reference evidence="15" key="1">
    <citation type="journal article" date="2020" name="Fungal Divers.">
        <title>Resolving the Mortierellaceae phylogeny through synthesis of multi-gene phylogenetics and phylogenomics.</title>
        <authorList>
            <person name="Vandepol N."/>
            <person name="Liber J."/>
            <person name="Desiro A."/>
            <person name="Na H."/>
            <person name="Kennedy M."/>
            <person name="Barry K."/>
            <person name="Grigoriev I.V."/>
            <person name="Miller A.N."/>
            <person name="O'Donnell K."/>
            <person name="Stajich J.E."/>
            <person name="Bonito G."/>
        </authorList>
    </citation>
    <scope>NUCLEOTIDE SEQUENCE</scope>
    <source>
        <strain evidence="15">REB-010B</strain>
    </source>
</reference>
<organism evidence="15 16">
    <name type="scientific">Dissophora globulifera</name>
    <dbReference type="NCBI Taxonomy" id="979702"/>
    <lineage>
        <taxon>Eukaryota</taxon>
        <taxon>Fungi</taxon>
        <taxon>Fungi incertae sedis</taxon>
        <taxon>Mucoromycota</taxon>
        <taxon>Mortierellomycotina</taxon>
        <taxon>Mortierellomycetes</taxon>
        <taxon>Mortierellales</taxon>
        <taxon>Mortierellaceae</taxon>
        <taxon>Dissophora</taxon>
    </lineage>
</organism>
<proteinExistence type="inferred from homology"/>
<keyword evidence="8 12" id="KW-0539">Nucleus</keyword>
<evidence type="ECO:0000256" key="5">
    <source>
        <dbReference type="ARBA" id="ARBA00022801"/>
    </source>
</evidence>
<dbReference type="GO" id="GO:0008270">
    <property type="term" value="F:zinc ion binding"/>
    <property type="evidence" value="ECO:0007669"/>
    <property type="project" value="UniProtKB-KW"/>
</dbReference>
<comment type="catalytic activity">
    <reaction evidence="10 12">
        <text>O-phospho-L-threonyl-[protein] + H2O = L-threonyl-[protein] + phosphate</text>
        <dbReference type="Rhea" id="RHEA:47004"/>
        <dbReference type="Rhea" id="RHEA-COMP:11060"/>
        <dbReference type="Rhea" id="RHEA-COMP:11605"/>
        <dbReference type="ChEBI" id="CHEBI:15377"/>
        <dbReference type="ChEBI" id="CHEBI:30013"/>
        <dbReference type="ChEBI" id="CHEBI:43474"/>
        <dbReference type="ChEBI" id="CHEBI:61977"/>
        <dbReference type="EC" id="3.1.3.16"/>
    </reaction>
</comment>
<feature type="region of interest" description="Disordered" evidence="13">
    <location>
        <begin position="224"/>
        <end position="251"/>
    </location>
</feature>
<dbReference type="OrthoDB" id="2590500at2759"/>
<dbReference type="PROSITE" id="PS51479">
    <property type="entry name" value="ZF_RTR1"/>
    <property type="match status" value="1"/>
</dbReference>
<dbReference type="PANTHER" id="PTHR14732:SF0">
    <property type="entry name" value="RNA POLYMERASE II SUBUNIT B1 CTD PHOSPHATASE RPAP2-RELATED"/>
    <property type="match status" value="1"/>
</dbReference>
<dbReference type="GO" id="GO:0043175">
    <property type="term" value="F:RNA polymerase core enzyme binding"/>
    <property type="evidence" value="ECO:0007669"/>
    <property type="project" value="UniProtKB-UniRule"/>
</dbReference>
<name>A0A9P6UYT6_9FUNG</name>
<evidence type="ECO:0000313" key="16">
    <source>
        <dbReference type="Proteomes" id="UP000738325"/>
    </source>
</evidence>
<evidence type="ECO:0000256" key="8">
    <source>
        <dbReference type="ARBA" id="ARBA00023242"/>
    </source>
</evidence>